<dbReference type="InterPro" id="IPR049874">
    <property type="entry name" value="ROK_cs"/>
</dbReference>
<keyword evidence="6 9" id="KW-0418">Kinase</keyword>
<dbReference type="STRING" id="1291052.FC18_GL000062"/>
<dbReference type="PANTHER" id="PTHR18964">
    <property type="entry name" value="ROK (REPRESSOR, ORF, KINASE) FAMILY"/>
    <property type="match status" value="1"/>
</dbReference>
<evidence type="ECO:0000256" key="7">
    <source>
        <dbReference type="ARBA" id="ARBA00022840"/>
    </source>
</evidence>
<dbReference type="NCBIfam" id="TIGR00744">
    <property type="entry name" value="ROK_glcA_fam"/>
    <property type="match status" value="1"/>
</dbReference>
<evidence type="ECO:0000256" key="2">
    <source>
        <dbReference type="ARBA" id="ARBA00012323"/>
    </source>
</evidence>
<dbReference type="PROSITE" id="PS01125">
    <property type="entry name" value="ROK"/>
    <property type="match status" value="1"/>
</dbReference>
<dbReference type="Gene3D" id="3.30.420.40">
    <property type="match status" value="2"/>
</dbReference>
<proteinExistence type="inferred from homology"/>
<comment type="caution">
    <text evidence="9">The sequence shown here is derived from an EMBL/GenBank/DDBJ whole genome shotgun (WGS) entry which is preliminary data.</text>
</comment>
<evidence type="ECO:0000313" key="10">
    <source>
        <dbReference type="Proteomes" id="UP000051679"/>
    </source>
</evidence>
<dbReference type="SUPFAM" id="SSF53067">
    <property type="entry name" value="Actin-like ATPase domain"/>
    <property type="match status" value="1"/>
</dbReference>
<dbReference type="OrthoDB" id="9810372at2"/>
<dbReference type="EC" id="2.7.1.2" evidence="2"/>
<keyword evidence="7" id="KW-0067">ATP-binding</keyword>
<evidence type="ECO:0000256" key="8">
    <source>
        <dbReference type="ARBA" id="ARBA00032386"/>
    </source>
</evidence>
<dbReference type="GO" id="GO:0006096">
    <property type="term" value="P:glycolytic process"/>
    <property type="evidence" value="ECO:0007669"/>
    <property type="project" value="InterPro"/>
</dbReference>
<dbReference type="GO" id="GO:0005737">
    <property type="term" value="C:cytoplasm"/>
    <property type="evidence" value="ECO:0007669"/>
    <property type="project" value="InterPro"/>
</dbReference>
<evidence type="ECO:0000256" key="3">
    <source>
        <dbReference type="ARBA" id="ARBA00014701"/>
    </source>
</evidence>
<dbReference type="PANTHER" id="PTHR18964:SF149">
    <property type="entry name" value="BIFUNCTIONAL UDP-N-ACETYLGLUCOSAMINE 2-EPIMERASE_N-ACETYLMANNOSAMINE KINASE"/>
    <property type="match status" value="1"/>
</dbReference>
<dbReference type="InterPro" id="IPR043129">
    <property type="entry name" value="ATPase_NBD"/>
</dbReference>
<dbReference type="InterPro" id="IPR000600">
    <property type="entry name" value="ROK"/>
</dbReference>
<dbReference type="GO" id="GO:0005524">
    <property type="term" value="F:ATP binding"/>
    <property type="evidence" value="ECO:0007669"/>
    <property type="project" value="UniProtKB-KW"/>
</dbReference>
<evidence type="ECO:0000256" key="1">
    <source>
        <dbReference type="ARBA" id="ARBA00006479"/>
    </source>
</evidence>
<dbReference type="EMBL" id="AYYO01000005">
    <property type="protein sequence ID" value="KRM56379.1"/>
    <property type="molecule type" value="Genomic_DNA"/>
</dbReference>
<dbReference type="InterPro" id="IPR004654">
    <property type="entry name" value="ROK_glcA"/>
</dbReference>
<dbReference type="PATRIC" id="fig|1291052.5.peg.64"/>
<evidence type="ECO:0000313" key="9">
    <source>
        <dbReference type="EMBL" id="KRM56379.1"/>
    </source>
</evidence>
<keyword evidence="10" id="KW-1185">Reference proteome</keyword>
<dbReference type="Pfam" id="PF00480">
    <property type="entry name" value="ROK"/>
    <property type="match status" value="1"/>
</dbReference>
<keyword evidence="5" id="KW-0547">Nucleotide-binding</keyword>
<dbReference type="AlphaFoldDB" id="A0A0R1ZWB8"/>
<evidence type="ECO:0000256" key="4">
    <source>
        <dbReference type="ARBA" id="ARBA00022679"/>
    </source>
</evidence>
<comment type="similarity">
    <text evidence="1">Belongs to the ROK (NagC/XylR) family.</text>
</comment>
<dbReference type="CDD" id="cd24062">
    <property type="entry name" value="ASKHA_NBD_ROK_BsGLK-like"/>
    <property type="match status" value="1"/>
</dbReference>
<accession>A0A0R1ZWB8</accession>
<name>A0A0R1ZWB8_9LACO</name>
<dbReference type="GO" id="GO:0004340">
    <property type="term" value="F:glucokinase activity"/>
    <property type="evidence" value="ECO:0007669"/>
    <property type="project" value="UniProtKB-EC"/>
</dbReference>
<gene>
    <name evidence="9" type="ORF">FC18_GL000062</name>
</gene>
<organism evidence="9 10">
    <name type="scientific">Lacticaseibacillus sharpeae JCM 1186 = DSM 20505</name>
    <dbReference type="NCBI Taxonomy" id="1291052"/>
    <lineage>
        <taxon>Bacteria</taxon>
        <taxon>Bacillati</taxon>
        <taxon>Bacillota</taxon>
        <taxon>Bacilli</taxon>
        <taxon>Lactobacillales</taxon>
        <taxon>Lactobacillaceae</taxon>
        <taxon>Lacticaseibacillus</taxon>
    </lineage>
</organism>
<evidence type="ECO:0000256" key="5">
    <source>
        <dbReference type="ARBA" id="ARBA00022741"/>
    </source>
</evidence>
<protein>
    <recommendedName>
        <fullName evidence="3">Glucokinase</fullName>
        <ecNumber evidence="2">2.7.1.2</ecNumber>
    </recommendedName>
    <alternativeName>
        <fullName evidence="8">Glucose kinase</fullName>
    </alternativeName>
</protein>
<sequence length="319" mass="33463">MTDKKLIGVDLGGTTCKFAILTTDGEIQQKWAIDTNILDEGSHIVPDIIASINDHLALYNMQPADFVGIGMGTPGSVDIKEGTVAGAYNLNWKAKQPVKRDIEKGTGIPFFVDNDVNCAAVGERWMGAGDNVPNMVLVALGTGIGGGIFMDNKLLHGAAGSAGEIGHVCVDPNGYLCTCGNHGCLETVASATGVVHVARDMAEEYAGDSKLKQTLDDGDEISSKMVFDLAKDGDPLALSVVDRVSFYLGFALANLGNTLNPEYIVIGGGVSAAGDFLLTRVQKYFEKYTFSNVRATTKVVLATLGNTAGVVGAARLALD</sequence>
<dbReference type="Proteomes" id="UP000051679">
    <property type="component" value="Unassembled WGS sequence"/>
</dbReference>
<evidence type="ECO:0000256" key="6">
    <source>
        <dbReference type="ARBA" id="ARBA00022777"/>
    </source>
</evidence>
<keyword evidence="4" id="KW-0808">Transferase</keyword>
<reference evidence="9 10" key="1">
    <citation type="journal article" date="2015" name="Genome Announc.">
        <title>Expanding the biotechnology potential of lactobacilli through comparative genomics of 213 strains and associated genera.</title>
        <authorList>
            <person name="Sun Z."/>
            <person name="Harris H.M."/>
            <person name="McCann A."/>
            <person name="Guo C."/>
            <person name="Argimon S."/>
            <person name="Zhang W."/>
            <person name="Yang X."/>
            <person name="Jeffery I.B."/>
            <person name="Cooney J.C."/>
            <person name="Kagawa T.F."/>
            <person name="Liu W."/>
            <person name="Song Y."/>
            <person name="Salvetti E."/>
            <person name="Wrobel A."/>
            <person name="Rasinkangas P."/>
            <person name="Parkhill J."/>
            <person name="Rea M.C."/>
            <person name="O'Sullivan O."/>
            <person name="Ritari J."/>
            <person name="Douillard F.P."/>
            <person name="Paul Ross R."/>
            <person name="Yang R."/>
            <person name="Briner A.E."/>
            <person name="Felis G.E."/>
            <person name="de Vos W.M."/>
            <person name="Barrangou R."/>
            <person name="Klaenhammer T.R."/>
            <person name="Caufield P.W."/>
            <person name="Cui Y."/>
            <person name="Zhang H."/>
            <person name="O'Toole P.W."/>
        </authorList>
    </citation>
    <scope>NUCLEOTIDE SEQUENCE [LARGE SCALE GENOMIC DNA]</scope>
    <source>
        <strain evidence="9 10">DSM 20505</strain>
    </source>
</reference>
<dbReference type="RefSeq" id="WP_054677544.1">
    <property type="nucleotide sequence ID" value="NZ_AYYO01000005.1"/>
</dbReference>